<keyword evidence="1" id="KW-1133">Transmembrane helix</keyword>
<sequence length="82" mass="9657">MVNVSTRLVVNNMPYFKPMKAKMLNIALWPGCTVMIQSLYGLGGRPNLIVHNLLYIADQVIVSYFASKYQRFWKERELYQRK</sequence>
<dbReference type="Proteomes" id="UP000192277">
    <property type="component" value="Unassembled WGS sequence"/>
</dbReference>
<feature type="transmembrane region" description="Helical" evidence="1">
    <location>
        <begin position="23"/>
        <end position="42"/>
    </location>
</feature>
<feature type="transmembrane region" description="Helical" evidence="1">
    <location>
        <begin position="48"/>
        <end position="66"/>
    </location>
</feature>
<gene>
    <name evidence="2" type="ORF">A4D02_05415</name>
</gene>
<keyword evidence="1" id="KW-0812">Transmembrane</keyword>
<proteinExistence type="predicted"/>
<evidence type="ECO:0000256" key="1">
    <source>
        <dbReference type="SAM" id="Phobius"/>
    </source>
</evidence>
<dbReference type="EMBL" id="LWBO01000012">
    <property type="protein sequence ID" value="OQP48159.1"/>
    <property type="molecule type" value="Genomic_DNA"/>
</dbReference>
<keyword evidence="1" id="KW-0472">Membrane</keyword>
<accession>A0ABX3NV90</accession>
<organism evidence="2 3">
    <name type="scientific">Niastella koreensis</name>
    <dbReference type="NCBI Taxonomy" id="354356"/>
    <lineage>
        <taxon>Bacteria</taxon>
        <taxon>Pseudomonadati</taxon>
        <taxon>Bacteroidota</taxon>
        <taxon>Chitinophagia</taxon>
        <taxon>Chitinophagales</taxon>
        <taxon>Chitinophagaceae</taxon>
        <taxon>Niastella</taxon>
    </lineage>
</organism>
<keyword evidence="3" id="KW-1185">Reference proteome</keyword>
<evidence type="ECO:0000313" key="2">
    <source>
        <dbReference type="EMBL" id="OQP48159.1"/>
    </source>
</evidence>
<reference evidence="2 3" key="1">
    <citation type="submission" date="2016-04" db="EMBL/GenBank/DDBJ databases">
        <authorList>
            <person name="Chen L."/>
            <person name="Zhuang W."/>
            <person name="Wang G."/>
        </authorList>
    </citation>
    <scope>NUCLEOTIDE SEQUENCE [LARGE SCALE GENOMIC DNA]</scope>
    <source>
        <strain evidence="3">GR20</strain>
    </source>
</reference>
<protein>
    <submittedName>
        <fullName evidence="2">Uncharacterized protein</fullName>
    </submittedName>
</protein>
<name>A0ABX3NV90_9BACT</name>
<evidence type="ECO:0000313" key="3">
    <source>
        <dbReference type="Proteomes" id="UP000192277"/>
    </source>
</evidence>
<comment type="caution">
    <text evidence="2">The sequence shown here is derived from an EMBL/GenBank/DDBJ whole genome shotgun (WGS) entry which is preliminary data.</text>
</comment>